<dbReference type="InterPro" id="IPR050171">
    <property type="entry name" value="MFS_Transporters"/>
</dbReference>
<evidence type="ECO:0000256" key="2">
    <source>
        <dbReference type="ARBA" id="ARBA00022448"/>
    </source>
</evidence>
<feature type="transmembrane region" description="Helical" evidence="7">
    <location>
        <begin position="44"/>
        <end position="64"/>
    </location>
</feature>
<keyword evidence="6 7" id="KW-0472">Membrane</keyword>
<dbReference type="PROSITE" id="PS50850">
    <property type="entry name" value="MFS"/>
    <property type="match status" value="1"/>
</dbReference>
<evidence type="ECO:0000313" key="10">
    <source>
        <dbReference type="Proteomes" id="UP001196870"/>
    </source>
</evidence>
<keyword evidence="10" id="KW-1185">Reference proteome</keyword>
<feature type="transmembrane region" description="Helical" evidence="7">
    <location>
        <begin position="76"/>
        <end position="95"/>
    </location>
</feature>
<feature type="transmembrane region" description="Helical" evidence="7">
    <location>
        <begin position="339"/>
        <end position="359"/>
    </location>
</feature>
<organism evidence="9 10">
    <name type="scientific">Plastoroseomonas hellenica</name>
    <dbReference type="NCBI Taxonomy" id="2687306"/>
    <lineage>
        <taxon>Bacteria</taxon>
        <taxon>Pseudomonadati</taxon>
        <taxon>Pseudomonadota</taxon>
        <taxon>Alphaproteobacteria</taxon>
        <taxon>Acetobacterales</taxon>
        <taxon>Acetobacteraceae</taxon>
        <taxon>Plastoroseomonas</taxon>
    </lineage>
</organism>
<keyword evidence="2" id="KW-0813">Transport</keyword>
<evidence type="ECO:0000313" key="9">
    <source>
        <dbReference type="EMBL" id="MBR0668077.1"/>
    </source>
</evidence>
<feature type="transmembrane region" description="Helical" evidence="7">
    <location>
        <begin position="101"/>
        <end position="124"/>
    </location>
</feature>
<name>A0ABS5F699_9PROT</name>
<comment type="caution">
    <text evidence="9">The sequence shown here is derived from an EMBL/GenBank/DDBJ whole genome shotgun (WGS) entry which is preliminary data.</text>
</comment>
<keyword evidence="3" id="KW-1003">Cell membrane</keyword>
<feature type="transmembrane region" description="Helical" evidence="7">
    <location>
        <begin position="20"/>
        <end position="38"/>
    </location>
</feature>
<evidence type="ECO:0000256" key="5">
    <source>
        <dbReference type="ARBA" id="ARBA00022989"/>
    </source>
</evidence>
<feature type="transmembrane region" description="Helical" evidence="7">
    <location>
        <begin position="162"/>
        <end position="181"/>
    </location>
</feature>
<dbReference type="EMBL" id="JAAGBB010000047">
    <property type="protein sequence ID" value="MBR0668077.1"/>
    <property type="molecule type" value="Genomic_DNA"/>
</dbReference>
<evidence type="ECO:0000256" key="3">
    <source>
        <dbReference type="ARBA" id="ARBA00022475"/>
    </source>
</evidence>
<dbReference type="InterPro" id="IPR020846">
    <property type="entry name" value="MFS_dom"/>
</dbReference>
<sequence length="411" mass="43218">MSRATRQVWFVNAAHSFTHYCLLILATAVLGIVVQEPALFGNDYGPIVALGTTMFVVYGLGALPMGWLQEKLGRRALMAAFFLGTGLSMAAAGFATGPLMLGAALGLMGAFAAIYHPVGTAMLVEAAGDRVGRAMGINGVFGNFGVATAPIVTAFVAGGMGWRWAFIIPGLLCAAIGLLWLREPAFDYAGQARRGKPFPEIPRAVVRRAVGVLLAIATVSGLVFNAFTILIPKLMEERLASAPDLLPVVGLLAFLATICGGLTQFTVGRLIDRNTLKSVFLPLALVLVPALIALSFLQGWLVLPVAGLAAAAIFGQVTVNETMTARYVPPALRAKLYSIRFTVGFLGAALASPLIAFMHGSTGSLAATMLVLAGVGAVTLLCALLFPNRREELRPELWAEAPETRQLAPAE</sequence>
<feature type="transmembrane region" description="Helical" evidence="7">
    <location>
        <begin position="246"/>
        <end position="267"/>
    </location>
</feature>
<dbReference type="PANTHER" id="PTHR23517:SF2">
    <property type="entry name" value="MULTIDRUG RESISTANCE PROTEIN MDTH"/>
    <property type="match status" value="1"/>
</dbReference>
<feature type="transmembrane region" description="Helical" evidence="7">
    <location>
        <begin position="302"/>
        <end position="319"/>
    </location>
</feature>
<evidence type="ECO:0000256" key="6">
    <source>
        <dbReference type="ARBA" id="ARBA00023136"/>
    </source>
</evidence>
<proteinExistence type="predicted"/>
<evidence type="ECO:0000256" key="1">
    <source>
        <dbReference type="ARBA" id="ARBA00004651"/>
    </source>
</evidence>
<dbReference type="Pfam" id="PF07690">
    <property type="entry name" value="MFS_1"/>
    <property type="match status" value="2"/>
</dbReference>
<evidence type="ECO:0000256" key="4">
    <source>
        <dbReference type="ARBA" id="ARBA00022692"/>
    </source>
</evidence>
<feature type="domain" description="Major facilitator superfamily (MFS) profile" evidence="8">
    <location>
        <begin position="1"/>
        <end position="391"/>
    </location>
</feature>
<dbReference type="SUPFAM" id="SSF103473">
    <property type="entry name" value="MFS general substrate transporter"/>
    <property type="match status" value="1"/>
</dbReference>
<feature type="transmembrane region" description="Helical" evidence="7">
    <location>
        <begin position="136"/>
        <end position="156"/>
    </location>
</feature>
<feature type="transmembrane region" description="Helical" evidence="7">
    <location>
        <begin position="365"/>
        <end position="386"/>
    </location>
</feature>
<protein>
    <submittedName>
        <fullName evidence="9">MFS transporter</fullName>
    </submittedName>
</protein>
<dbReference type="RefSeq" id="WP_211855855.1">
    <property type="nucleotide sequence ID" value="NZ_JAAGBB010000047.1"/>
</dbReference>
<keyword evidence="4 7" id="KW-0812">Transmembrane</keyword>
<feature type="transmembrane region" description="Helical" evidence="7">
    <location>
        <begin position="209"/>
        <end position="231"/>
    </location>
</feature>
<accession>A0ABS5F699</accession>
<comment type="subcellular location">
    <subcellularLocation>
        <location evidence="1">Cell membrane</location>
        <topology evidence="1">Multi-pass membrane protein</topology>
    </subcellularLocation>
</comment>
<dbReference type="PANTHER" id="PTHR23517">
    <property type="entry name" value="RESISTANCE PROTEIN MDTM, PUTATIVE-RELATED-RELATED"/>
    <property type="match status" value="1"/>
</dbReference>
<dbReference type="Gene3D" id="1.20.1250.20">
    <property type="entry name" value="MFS general substrate transporter like domains"/>
    <property type="match status" value="2"/>
</dbReference>
<evidence type="ECO:0000256" key="7">
    <source>
        <dbReference type="SAM" id="Phobius"/>
    </source>
</evidence>
<dbReference type="InterPro" id="IPR036259">
    <property type="entry name" value="MFS_trans_sf"/>
</dbReference>
<evidence type="ECO:0000259" key="8">
    <source>
        <dbReference type="PROSITE" id="PS50850"/>
    </source>
</evidence>
<dbReference type="InterPro" id="IPR011701">
    <property type="entry name" value="MFS"/>
</dbReference>
<gene>
    <name evidence="9" type="ORF">GXW71_27230</name>
</gene>
<keyword evidence="5 7" id="KW-1133">Transmembrane helix</keyword>
<reference evidence="10" key="1">
    <citation type="journal article" date="2021" name="Syst. Appl. Microbiol.">
        <title>Roseomonas hellenica sp. nov., isolated from roots of wild-growing Alkanna tinctoria.</title>
        <authorList>
            <person name="Rat A."/>
            <person name="Naranjo H.D."/>
            <person name="Lebbe L."/>
            <person name="Cnockaert M."/>
            <person name="Krigas N."/>
            <person name="Grigoriadou K."/>
            <person name="Maloupa E."/>
            <person name="Willems A."/>
        </authorList>
    </citation>
    <scope>NUCLEOTIDE SEQUENCE [LARGE SCALE GENOMIC DNA]</scope>
    <source>
        <strain evidence="10">LMG 31523</strain>
    </source>
</reference>
<feature type="transmembrane region" description="Helical" evidence="7">
    <location>
        <begin position="279"/>
        <end position="296"/>
    </location>
</feature>
<dbReference type="Proteomes" id="UP001196870">
    <property type="component" value="Unassembled WGS sequence"/>
</dbReference>